<keyword evidence="6" id="KW-0813">Transport</keyword>
<keyword evidence="3 6" id="KW-0812">Transmembrane</keyword>
<dbReference type="GO" id="GO:0010043">
    <property type="term" value="P:response to zinc ion"/>
    <property type="evidence" value="ECO:0007669"/>
    <property type="project" value="TreeGrafter"/>
</dbReference>
<sequence length="266" mass="26839">MNWWDDVMHRAVAEVVLVGALTGLIGVQVVVRRLSFFTMALTHATFPGVVAASIIGVNLLLGGVVTGAVVALGVAALTRRRGQDAAAATGVLVSGGFALGAALVATQSGFSRDLSSFLVGSILTVSASDLVVTVAVLAVVALVLVFCARPLLYAGFDPVGARASGIRAGGWDVVLLLTIVLVVVTVVPAVGTILALSLIVAPAAAARLWSDRLPVATVLAATFGVASGLAGLWVSSRWNVAAGASISLAATAVLVLSWGLRRAVRA</sequence>
<dbReference type="Pfam" id="PF00950">
    <property type="entry name" value="ABC-3"/>
    <property type="match status" value="1"/>
</dbReference>
<dbReference type="InterPro" id="IPR037294">
    <property type="entry name" value="ABC_BtuC-like"/>
</dbReference>
<keyword evidence="9" id="KW-1185">Reference proteome</keyword>
<name>A0A2T0KF51_9ACTN</name>
<proteinExistence type="inferred from homology"/>
<dbReference type="OrthoDB" id="1016457at2"/>
<evidence type="ECO:0000256" key="3">
    <source>
        <dbReference type="ARBA" id="ARBA00022692"/>
    </source>
</evidence>
<dbReference type="Gene3D" id="1.10.3470.10">
    <property type="entry name" value="ABC transporter involved in vitamin B12 uptake, BtuC"/>
    <property type="match status" value="1"/>
</dbReference>
<comment type="similarity">
    <text evidence="2 6">Belongs to the ABC-3 integral membrane protein family.</text>
</comment>
<keyword evidence="5 7" id="KW-0472">Membrane</keyword>
<dbReference type="AlphaFoldDB" id="A0A2T0KF51"/>
<dbReference type="EMBL" id="PVMZ01000005">
    <property type="protein sequence ID" value="PRX22007.1"/>
    <property type="molecule type" value="Genomic_DNA"/>
</dbReference>
<evidence type="ECO:0000256" key="1">
    <source>
        <dbReference type="ARBA" id="ARBA00004141"/>
    </source>
</evidence>
<evidence type="ECO:0000313" key="9">
    <source>
        <dbReference type="Proteomes" id="UP000239415"/>
    </source>
</evidence>
<comment type="subcellular location">
    <subcellularLocation>
        <location evidence="6">Cell membrane</location>
        <topology evidence="6">Multi-pass membrane protein</topology>
    </subcellularLocation>
    <subcellularLocation>
        <location evidence="1">Membrane</location>
        <topology evidence="1">Multi-pass membrane protein</topology>
    </subcellularLocation>
</comment>
<dbReference type="Proteomes" id="UP000239415">
    <property type="component" value="Unassembled WGS sequence"/>
</dbReference>
<organism evidence="8 9">
    <name type="scientific">Actinoplanes italicus</name>
    <dbReference type="NCBI Taxonomy" id="113567"/>
    <lineage>
        <taxon>Bacteria</taxon>
        <taxon>Bacillati</taxon>
        <taxon>Actinomycetota</taxon>
        <taxon>Actinomycetes</taxon>
        <taxon>Micromonosporales</taxon>
        <taxon>Micromonosporaceae</taxon>
        <taxon>Actinoplanes</taxon>
    </lineage>
</organism>
<feature type="transmembrane region" description="Helical" evidence="7">
    <location>
        <begin position="130"/>
        <end position="152"/>
    </location>
</feature>
<dbReference type="GO" id="GO:0055085">
    <property type="term" value="P:transmembrane transport"/>
    <property type="evidence" value="ECO:0007669"/>
    <property type="project" value="InterPro"/>
</dbReference>
<feature type="transmembrane region" description="Helical" evidence="7">
    <location>
        <begin position="213"/>
        <end position="233"/>
    </location>
</feature>
<dbReference type="PANTHER" id="PTHR30477">
    <property type="entry name" value="ABC-TRANSPORTER METAL-BINDING PROTEIN"/>
    <property type="match status" value="1"/>
</dbReference>
<dbReference type="GO" id="GO:0043190">
    <property type="term" value="C:ATP-binding cassette (ABC) transporter complex"/>
    <property type="evidence" value="ECO:0007669"/>
    <property type="project" value="InterPro"/>
</dbReference>
<feature type="transmembrane region" description="Helical" evidence="7">
    <location>
        <begin position="85"/>
        <end position="110"/>
    </location>
</feature>
<evidence type="ECO:0000256" key="7">
    <source>
        <dbReference type="SAM" id="Phobius"/>
    </source>
</evidence>
<feature type="transmembrane region" description="Helical" evidence="7">
    <location>
        <begin position="240"/>
        <end position="260"/>
    </location>
</feature>
<dbReference type="SUPFAM" id="SSF81345">
    <property type="entry name" value="ABC transporter involved in vitamin B12 uptake, BtuC"/>
    <property type="match status" value="1"/>
</dbReference>
<comment type="caution">
    <text evidence="8">The sequence shown here is derived from an EMBL/GenBank/DDBJ whole genome shotgun (WGS) entry which is preliminary data.</text>
</comment>
<evidence type="ECO:0000256" key="4">
    <source>
        <dbReference type="ARBA" id="ARBA00022989"/>
    </source>
</evidence>
<gene>
    <name evidence="8" type="ORF">CLV67_105184</name>
</gene>
<evidence type="ECO:0000256" key="2">
    <source>
        <dbReference type="ARBA" id="ARBA00008034"/>
    </source>
</evidence>
<feature type="transmembrane region" description="Helical" evidence="7">
    <location>
        <begin position="12"/>
        <end position="31"/>
    </location>
</feature>
<protein>
    <submittedName>
        <fullName evidence="8">ABC-type Mn2+/Zn2+ transport system permease subunit</fullName>
    </submittedName>
</protein>
<feature type="transmembrane region" description="Helical" evidence="7">
    <location>
        <begin position="51"/>
        <end position="78"/>
    </location>
</feature>
<evidence type="ECO:0000256" key="6">
    <source>
        <dbReference type="RuleBase" id="RU003943"/>
    </source>
</evidence>
<accession>A0A2T0KF51</accession>
<reference evidence="8 9" key="1">
    <citation type="submission" date="2018-03" db="EMBL/GenBank/DDBJ databases">
        <title>Genomic Encyclopedia of Archaeal and Bacterial Type Strains, Phase II (KMG-II): from individual species to whole genera.</title>
        <authorList>
            <person name="Goeker M."/>
        </authorList>
    </citation>
    <scope>NUCLEOTIDE SEQUENCE [LARGE SCALE GENOMIC DNA]</scope>
    <source>
        <strain evidence="8 9">DSM 43146</strain>
    </source>
</reference>
<evidence type="ECO:0000313" key="8">
    <source>
        <dbReference type="EMBL" id="PRX22007.1"/>
    </source>
</evidence>
<evidence type="ECO:0000256" key="5">
    <source>
        <dbReference type="ARBA" id="ARBA00023136"/>
    </source>
</evidence>
<feature type="transmembrane region" description="Helical" evidence="7">
    <location>
        <begin position="173"/>
        <end position="201"/>
    </location>
</feature>
<dbReference type="RefSeq" id="WP_106318569.1">
    <property type="nucleotide sequence ID" value="NZ_BOMO01000035.1"/>
</dbReference>
<dbReference type="PANTHER" id="PTHR30477:SF13">
    <property type="entry name" value="IRON TRANSPORT SYSTEM MEMBRANE PROTEIN HI_0360-RELATED"/>
    <property type="match status" value="1"/>
</dbReference>
<keyword evidence="4 7" id="KW-1133">Transmembrane helix</keyword>
<dbReference type="InterPro" id="IPR001626">
    <property type="entry name" value="ABC_TroCD"/>
</dbReference>